<dbReference type="PRINTS" id="PR01038">
    <property type="entry name" value="TRNASYNTHARG"/>
</dbReference>
<dbReference type="SUPFAM" id="SSF55190">
    <property type="entry name" value="Arginyl-tRNA synthetase (ArgRS), N-terminal 'additional' domain"/>
    <property type="match status" value="1"/>
</dbReference>
<feature type="domain" description="Arginyl tRNA synthetase N-terminal" evidence="1">
    <location>
        <begin position="1"/>
        <end position="77"/>
    </location>
</feature>
<dbReference type="PANTHER" id="PTHR11956">
    <property type="entry name" value="ARGINYL-TRNA SYNTHETASE"/>
    <property type="match status" value="1"/>
</dbReference>
<organism evidence="2">
    <name type="scientific">marine metagenome</name>
    <dbReference type="NCBI Taxonomy" id="408172"/>
    <lineage>
        <taxon>unclassified sequences</taxon>
        <taxon>metagenomes</taxon>
        <taxon>ecological metagenomes</taxon>
    </lineage>
</organism>
<dbReference type="InterPro" id="IPR005148">
    <property type="entry name" value="Arg-tRNA-synth_N"/>
</dbReference>
<feature type="non-terminal residue" evidence="2">
    <location>
        <position position="267"/>
    </location>
</feature>
<dbReference type="GO" id="GO:0004814">
    <property type="term" value="F:arginine-tRNA ligase activity"/>
    <property type="evidence" value="ECO:0007669"/>
    <property type="project" value="InterPro"/>
</dbReference>
<gene>
    <name evidence="2" type="ORF">METZ01_LOCUS312636</name>
</gene>
<dbReference type="Pfam" id="PF00750">
    <property type="entry name" value="tRNA-synt_1d"/>
    <property type="match status" value="1"/>
</dbReference>
<protein>
    <recommendedName>
        <fullName evidence="1">Arginyl tRNA synthetase N-terminal domain-containing protein</fullName>
    </recommendedName>
</protein>
<dbReference type="GO" id="GO:0005737">
    <property type="term" value="C:cytoplasm"/>
    <property type="evidence" value="ECO:0007669"/>
    <property type="project" value="InterPro"/>
</dbReference>
<dbReference type="InterPro" id="IPR036695">
    <property type="entry name" value="Arg-tRNA-synth_N_sf"/>
</dbReference>
<dbReference type="InterPro" id="IPR035684">
    <property type="entry name" value="ArgRS_core"/>
</dbReference>
<dbReference type="SUPFAM" id="SSF52374">
    <property type="entry name" value="Nucleotidylyl transferase"/>
    <property type="match status" value="1"/>
</dbReference>
<sequence>VLAELYELKPADIPDISIQYPPKRTMGDLGITVAFELARSLRKAPRAIANEIVQSLGSIQGISHAEAAPNGYVNVFLDRAVFTRHVLVPHPKPCPGQTSKAIVEHTAINPNKAAHIGHLRNAALGDTLARVLRFLGNGVEVQNYIDDTGVQVADVIVGFQQLEKATSAHVKTLSEQSRFDYYCWDLYARVTDWYDEDESRLQCRTDTLHALESGSNETAELGALIAHSIVNCHLATMARLNVDYDLLSWESDILRLHFWSRAFEILQ</sequence>
<dbReference type="Gene3D" id="3.30.1360.70">
    <property type="entry name" value="Arginyl tRNA synthetase N-terminal domain"/>
    <property type="match status" value="1"/>
</dbReference>
<evidence type="ECO:0000313" key="2">
    <source>
        <dbReference type="EMBL" id="SVC59782.1"/>
    </source>
</evidence>
<dbReference type="Gene3D" id="3.40.50.620">
    <property type="entry name" value="HUPs"/>
    <property type="match status" value="1"/>
</dbReference>
<name>A0A382NJB2_9ZZZZ</name>
<dbReference type="SMART" id="SM01016">
    <property type="entry name" value="Arg_tRNA_synt_N"/>
    <property type="match status" value="1"/>
</dbReference>
<dbReference type="InterPro" id="IPR001278">
    <property type="entry name" value="Arg-tRNA-ligase"/>
</dbReference>
<evidence type="ECO:0000259" key="1">
    <source>
        <dbReference type="SMART" id="SM01016"/>
    </source>
</evidence>
<dbReference type="GO" id="GO:0006420">
    <property type="term" value="P:arginyl-tRNA aminoacylation"/>
    <property type="evidence" value="ECO:0007669"/>
    <property type="project" value="InterPro"/>
</dbReference>
<dbReference type="InterPro" id="IPR014729">
    <property type="entry name" value="Rossmann-like_a/b/a_fold"/>
</dbReference>
<feature type="non-terminal residue" evidence="2">
    <location>
        <position position="1"/>
    </location>
</feature>
<dbReference type="Pfam" id="PF03485">
    <property type="entry name" value="Arg_tRNA_synt_N"/>
    <property type="match status" value="1"/>
</dbReference>
<dbReference type="AlphaFoldDB" id="A0A382NJB2"/>
<dbReference type="GO" id="GO:0005524">
    <property type="term" value="F:ATP binding"/>
    <property type="evidence" value="ECO:0007669"/>
    <property type="project" value="InterPro"/>
</dbReference>
<dbReference type="EMBL" id="UINC01100044">
    <property type="protein sequence ID" value="SVC59782.1"/>
    <property type="molecule type" value="Genomic_DNA"/>
</dbReference>
<accession>A0A382NJB2</accession>
<dbReference type="PANTHER" id="PTHR11956:SF5">
    <property type="entry name" value="ARGININE--TRNA LIGASE, CYTOPLASMIC"/>
    <property type="match status" value="1"/>
</dbReference>
<reference evidence="2" key="1">
    <citation type="submission" date="2018-05" db="EMBL/GenBank/DDBJ databases">
        <authorList>
            <person name="Lanie J.A."/>
            <person name="Ng W.-L."/>
            <person name="Kazmierczak K.M."/>
            <person name="Andrzejewski T.M."/>
            <person name="Davidsen T.M."/>
            <person name="Wayne K.J."/>
            <person name="Tettelin H."/>
            <person name="Glass J.I."/>
            <person name="Rusch D."/>
            <person name="Podicherti R."/>
            <person name="Tsui H.-C.T."/>
            <person name="Winkler M.E."/>
        </authorList>
    </citation>
    <scope>NUCLEOTIDE SEQUENCE</scope>
</reference>
<proteinExistence type="predicted"/>